<proteinExistence type="predicted"/>
<dbReference type="EMBL" id="CP143790">
    <property type="protein sequence ID" value="WVN90131.1"/>
    <property type="molecule type" value="Genomic_DNA"/>
</dbReference>
<accession>A0A1E3HMA8</accession>
<name>A0A1E3HMA8_9TREE</name>
<evidence type="ECO:0000313" key="1">
    <source>
        <dbReference type="EMBL" id="WVN90131.1"/>
    </source>
</evidence>
<sequence length="189" mass="20968">MPCRSIYLAKHRGIASQRAHFALFIPNAADDRKDLSQDFQSTPCSGTVIHVVGEPVMLGYALEFKRNDECSDSRDLREMVFLGHVDSANLYDPPDMMVFKETCARAALEREATMVNPPPRGQNIRALIDGVTTRRCQEWTMELLHRLEQRGLISPGAASIAERHRDSPSHGIFGQTGAASQASLSCQQV</sequence>
<evidence type="ECO:0000313" key="2">
    <source>
        <dbReference type="Proteomes" id="UP000094043"/>
    </source>
</evidence>
<reference evidence="1" key="3">
    <citation type="submission" date="2024-01" db="EMBL/GenBank/DDBJ databases">
        <authorList>
            <person name="Coelho M.A."/>
            <person name="David-Palma M."/>
            <person name="Shea T."/>
            <person name="Sun S."/>
            <person name="Cuomo C.A."/>
            <person name="Heitman J."/>
        </authorList>
    </citation>
    <scope>NUCLEOTIDE SEQUENCE</scope>
    <source>
        <strain evidence="1">CBS 7841</strain>
    </source>
</reference>
<dbReference type="VEuPathDB" id="FungiDB:L203_06367"/>
<dbReference type="RefSeq" id="XP_066070831.1">
    <property type="nucleotide sequence ID" value="XM_066214734.1"/>
</dbReference>
<organism evidence="1 2">
    <name type="scientific">Cryptococcus depauperatus CBS 7841</name>
    <dbReference type="NCBI Taxonomy" id="1295531"/>
    <lineage>
        <taxon>Eukaryota</taxon>
        <taxon>Fungi</taxon>
        <taxon>Dikarya</taxon>
        <taxon>Basidiomycota</taxon>
        <taxon>Agaricomycotina</taxon>
        <taxon>Tremellomycetes</taxon>
        <taxon>Tremellales</taxon>
        <taxon>Cryptococcaceae</taxon>
        <taxon>Cryptococcus</taxon>
    </lineage>
</organism>
<protein>
    <submittedName>
        <fullName evidence="1">Uncharacterized protein</fullName>
    </submittedName>
</protein>
<dbReference type="Proteomes" id="UP000094043">
    <property type="component" value="Chromosome 7"/>
</dbReference>
<dbReference type="InterPro" id="IPR046670">
    <property type="entry name" value="DUF6540"/>
</dbReference>
<dbReference type="GeneID" id="91089575"/>
<gene>
    <name evidence="1" type="ORF">L203_105366</name>
</gene>
<reference evidence="1" key="1">
    <citation type="submission" date="2016-06" db="EMBL/GenBank/DDBJ databases">
        <authorList>
            <person name="Cuomo C."/>
            <person name="Litvintseva A."/>
            <person name="Heitman J."/>
            <person name="Chen Y."/>
            <person name="Sun S."/>
            <person name="Springer D."/>
            <person name="Dromer F."/>
            <person name="Young S."/>
            <person name="Zeng Q."/>
            <person name="Chapman S."/>
            <person name="Gujja S."/>
            <person name="Saif S."/>
            <person name="Birren B."/>
        </authorList>
    </citation>
    <scope>NUCLEOTIDE SEQUENCE</scope>
    <source>
        <strain evidence="1">CBS 7841</strain>
    </source>
</reference>
<dbReference type="KEGG" id="cdep:91089575"/>
<keyword evidence="2" id="KW-1185">Reference proteome</keyword>
<dbReference type="AlphaFoldDB" id="A0A1E3HMA8"/>
<dbReference type="OrthoDB" id="1658288at2759"/>
<reference evidence="1" key="2">
    <citation type="journal article" date="2022" name="Elife">
        <title>Obligate sexual reproduction of a homothallic fungus closely related to the Cryptococcus pathogenic species complex.</title>
        <authorList>
            <person name="Passer A.R."/>
            <person name="Clancey S.A."/>
            <person name="Shea T."/>
            <person name="David-Palma M."/>
            <person name="Averette A.F."/>
            <person name="Boekhout T."/>
            <person name="Porcel B.M."/>
            <person name="Nowrousian M."/>
            <person name="Cuomo C.A."/>
            <person name="Sun S."/>
            <person name="Heitman J."/>
            <person name="Coelho M.A."/>
        </authorList>
    </citation>
    <scope>NUCLEOTIDE SEQUENCE</scope>
    <source>
        <strain evidence="1">CBS 7841</strain>
    </source>
</reference>
<dbReference type="Pfam" id="PF20174">
    <property type="entry name" value="DUF6540"/>
    <property type="match status" value="1"/>
</dbReference>